<dbReference type="KEGG" id="clf:GJQ69_07340"/>
<dbReference type="HAMAP" id="MF_02040">
    <property type="entry name" value="Mrp_NBP35"/>
    <property type="match status" value="1"/>
</dbReference>
<dbReference type="InterPro" id="IPR033756">
    <property type="entry name" value="YlxH/NBP35"/>
</dbReference>
<keyword evidence="3 6" id="KW-0067">ATP-binding</keyword>
<reference evidence="7 8" key="1">
    <citation type="submission" date="2019-11" db="EMBL/GenBank/DDBJ databases">
        <authorList>
            <person name="Ren C."/>
            <person name="Wang H."/>
            <person name="Xu Y."/>
        </authorList>
    </citation>
    <scope>NUCLEOTIDE SEQUENCE [LARGE SCALE GENOMIC DNA]</scope>
    <source>
        <strain evidence="7 8">LBM 19010</strain>
    </source>
</reference>
<dbReference type="InterPro" id="IPR019591">
    <property type="entry name" value="Mrp/NBP35_ATP-bd"/>
</dbReference>
<dbReference type="AlphaFoldDB" id="A0A859DTS7"/>
<gene>
    <name evidence="7" type="ORF">GJQ69_07340</name>
</gene>
<dbReference type="InterPro" id="IPR044304">
    <property type="entry name" value="NUBPL-like"/>
</dbReference>
<dbReference type="EMBL" id="CP046051">
    <property type="protein sequence ID" value="QKN24312.1"/>
    <property type="molecule type" value="Genomic_DNA"/>
</dbReference>
<dbReference type="CDD" id="cd02037">
    <property type="entry name" value="Mrp_NBP35"/>
    <property type="match status" value="1"/>
</dbReference>
<keyword evidence="5 6" id="KW-0411">Iron-sulfur</keyword>
<name>A0A859DTS7_9FIRM</name>
<evidence type="ECO:0000256" key="6">
    <source>
        <dbReference type="HAMAP-Rule" id="MF_02040"/>
    </source>
</evidence>
<comment type="similarity">
    <text evidence="6">Belongs to the Mrp/NBP35 ATP-binding proteins family.</text>
</comment>
<evidence type="ECO:0000313" key="7">
    <source>
        <dbReference type="EMBL" id="QKN24312.1"/>
    </source>
</evidence>
<dbReference type="GO" id="GO:0005524">
    <property type="term" value="F:ATP binding"/>
    <property type="evidence" value="ECO:0007669"/>
    <property type="project" value="UniProtKB-UniRule"/>
</dbReference>
<dbReference type="PANTHER" id="PTHR42961">
    <property type="entry name" value="IRON-SULFUR PROTEIN NUBPL"/>
    <property type="match status" value="1"/>
</dbReference>
<dbReference type="GO" id="GO:0051539">
    <property type="term" value="F:4 iron, 4 sulfur cluster binding"/>
    <property type="evidence" value="ECO:0007669"/>
    <property type="project" value="TreeGrafter"/>
</dbReference>
<dbReference type="GO" id="GO:0140663">
    <property type="term" value="F:ATP-dependent FeS chaperone activity"/>
    <property type="evidence" value="ECO:0007669"/>
    <property type="project" value="InterPro"/>
</dbReference>
<evidence type="ECO:0000256" key="4">
    <source>
        <dbReference type="ARBA" id="ARBA00023004"/>
    </source>
</evidence>
<protein>
    <recommendedName>
        <fullName evidence="6">Iron-sulfur cluster carrier protein</fullName>
    </recommendedName>
</protein>
<dbReference type="PANTHER" id="PTHR42961:SF2">
    <property type="entry name" value="IRON-SULFUR PROTEIN NUBPL"/>
    <property type="match status" value="1"/>
</dbReference>
<accession>A0A859DTS7</accession>
<dbReference type="GO" id="GO:0016887">
    <property type="term" value="F:ATP hydrolysis activity"/>
    <property type="evidence" value="ECO:0007669"/>
    <property type="project" value="UniProtKB-UniRule"/>
</dbReference>
<evidence type="ECO:0000313" key="8">
    <source>
        <dbReference type="Proteomes" id="UP000501316"/>
    </source>
</evidence>
<evidence type="ECO:0000256" key="2">
    <source>
        <dbReference type="ARBA" id="ARBA00022741"/>
    </source>
</evidence>
<keyword evidence="6" id="KW-0378">Hydrolase</keyword>
<dbReference type="SUPFAM" id="SSF52540">
    <property type="entry name" value="P-loop containing nucleoside triphosphate hydrolases"/>
    <property type="match status" value="1"/>
</dbReference>
<dbReference type="RefSeq" id="WP_086035363.1">
    <property type="nucleotide sequence ID" value="NZ_CP046051.1"/>
</dbReference>
<dbReference type="FunFam" id="3.40.50.300:FF:001119">
    <property type="entry name" value="Iron-sulfur cluster carrier protein"/>
    <property type="match status" value="1"/>
</dbReference>
<dbReference type="GO" id="GO:0016226">
    <property type="term" value="P:iron-sulfur cluster assembly"/>
    <property type="evidence" value="ECO:0007669"/>
    <property type="project" value="InterPro"/>
</dbReference>
<keyword evidence="4 6" id="KW-0408">Iron</keyword>
<keyword evidence="2 6" id="KW-0547">Nucleotide-binding</keyword>
<comment type="subunit">
    <text evidence="6">Homodimer.</text>
</comment>
<dbReference type="Gene3D" id="3.40.50.300">
    <property type="entry name" value="P-loop containing nucleotide triphosphate hydrolases"/>
    <property type="match status" value="1"/>
</dbReference>
<comment type="function">
    <text evidence="6">Binds and transfers iron-sulfur (Fe-S) clusters to target apoproteins. Can hydrolyze ATP.</text>
</comment>
<keyword evidence="1 6" id="KW-0479">Metal-binding</keyword>
<dbReference type="InterPro" id="IPR027417">
    <property type="entry name" value="P-loop_NTPase"/>
</dbReference>
<evidence type="ECO:0000256" key="1">
    <source>
        <dbReference type="ARBA" id="ARBA00022723"/>
    </source>
</evidence>
<dbReference type="Pfam" id="PF10609">
    <property type="entry name" value="ParA"/>
    <property type="match status" value="1"/>
</dbReference>
<evidence type="ECO:0000256" key="3">
    <source>
        <dbReference type="ARBA" id="ARBA00022840"/>
    </source>
</evidence>
<dbReference type="GO" id="GO:0046872">
    <property type="term" value="F:metal ion binding"/>
    <property type="evidence" value="ECO:0007669"/>
    <property type="project" value="UniProtKB-KW"/>
</dbReference>
<dbReference type="Proteomes" id="UP000501316">
    <property type="component" value="Chromosome"/>
</dbReference>
<evidence type="ECO:0000256" key="5">
    <source>
        <dbReference type="ARBA" id="ARBA00023014"/>
    </source>
</evidence>
<proteinExistence type="inferred from homology"/>
<organism evidence="7 8">
    <name type="scientific">Caproicibacterium lactatifermentans</name>
    <dbReference type="NCBI Taxonomy" id="2666138"/>
    <lineage>
        <taxon>Bacteria</taxon>
        <taxon>Bacillati</taxon>
        <taxon>Bacillota</taxon>
        <taxon>Clostridia</taxon>
        <taxon>Eubacteriales</taxon>
        <taxon>Oscillospiraceae</taxon>
        <taxon>Caproicibacterium</taxon>
    </lineage>
</organism>
<feature type="binding site" evidence="6">
    <location>
        <begin position="43"/>
        <end position="50"/>
    </location>
    <ligand>
        <name>ATP</name>
        <dbReference type="ChEBI" id="CHEBI:30616"/>
    </ligand>
</feature>
<sequence length="277" mass="29974">MSECTHDCSTCAQNCGERQEPQSLLKQPNPKSSIKKVIGIVSGKGGVGKSLVTAMMAVLLHRRGYRTGVLDADITGPSIPKAFGVHGRAMMQDQCVLPCASKTGIDVMSVNLMLENETDPVVWRGPIIANMVTQFWTDVLWKDIDFLFVDMPPGTGDVPLTVFQSIPLDGILVVTSPQELVSMIVAKAVTMANMMHVPILGVVENMSYVKCPSCGEKIPVFGESHIEEATKKYGLKVLAHGPLDPQIAFKIDKGCAEDVDAPWLDPAADEVEVLLKK</sequence>